<dbReference type="InterPro" id="IPR024079">
    <property type="entry name" value="MetalloPept_cat_dom_sf"/>
</dbReference>
<gene>
    <name evidence="3" type="ORF">G7Z17_g4719</name>
</gene>
<keyword evidence="2" id="KW-0732">Signal</keyword>
<evidence type="ECO:0000313" key="4">
    <source>
        <dbReference type="Proteomes" id="UP000722485"/>
    </source>
</evidence>
<name>A0A9P5H892_9HYPO</name>
<feature type="compositionally biased region" description="Basic and acidic residues" evidence="1">
    <location>
        <begin position="149"/>
        <end position="161"/>
    </location>
</feature>
<evidence type="ECO:0008006" key="5">
    <source>
        <dbReference type="Google" id="ProtNLM"/>
    </source>
</evidence>
<proteinExistence type="predicted"/>
<organism evidence="3 4">
    <name type="scientific">Cylindrodendrum hubeiense</name>
    <dbReference type="NCBI Taxonomy" id="595255"/>
    <lineage>
        <taxon>Eukaryota</taxon>
        <taxon>Fungi</taxon>
        <taxon>Dikarya</taxon>
        <taxon>Ascomycota</taxon>
        <taxon>Pezizomycotina</taxon>
        <taxon>Sordariomycetes</taxon>
        <taxon>Hypocreomycetidae</taxon>
        <taxon>Hypocreales</taxon>
        <taxon>Nectriaceae</taxon>
        <taxon>Cylindrodendrum</taxon>
    </lineage>
</organism>
<evidence type="ECO:0000256" key="1">
    <source>
        <dbReference type="SAM" id="MobiDB-lite"/>
    </source>
</evidence>
<feature type="chain" id="PRO_5040441299" description="Lysine-specific metallo-endopeptidase domain-containing protein" evidence="2">
    <location>
        <begin position="27"/>
        <end position="292"/>
    </location>
</feature>
<keyword evidence="4" id="KW-1185">Reference proteome</keyword>
<sequence length="292" mass="31860">MFSMSPSIRLTRLAFVTGLLSQLVLGVTINDVFIVKEGTENGGCDAFADAITQAFEDSIKLADIAAAGIATTDDKTREYLDTFFNIKPGEDTSTAAGYVSQVKAILDNSRTLPSGKPWLFCDSTWVEEQAWDSVVKNADGTPQEDGQTVEEKYPETEEHKTEFRPFWSSDLSQYISLEPGDYCSTRGNQGATQDLIAPNTVTLCMNNFPPTQASGLAQIAPVAATGVSIKDRQANSLTLFHEMFHLSSGSAITPDHSYKLVDITNFDTDTAVQNPESYSFYALAFEAKKQKG</sequence>
<comment type="caution">
    <text evidence="3">The sequence shown here is derived from an EMBL/GenBank/DDBJ whole genome shotgun (WGS) entry which is preliminary data.</text>
</comment>
<dbReference type="GO" id="GO:0008237">
    <property type="term" value="F:metallopeptidase activity"/>
    <property type="evidence" value="ECO:0007669"/>
    <property type="project" value="InterPro"/>
</dbReference>
<dbReference type="OrthoDB" id="4259138at2759"/>
<dbReference type="EMBL" id="JAANBB010000070">
    <property type="protein sequence ID" value="KAF7551872.1"/>
    <property type="molecule type" value="Genomic_DNA"/>
</dbReference>
<accession>A0A9P5H892</accession>
<dbReference type="AlphaFoldDB" id="A0A9P5H892"/>
<dbReference type="Gene3D" id="3.40.390.10">
    <property type="entry name" value="Collagenase (Catalytic Domain)"/>
    <property type="match status" value="1"/>
</dbReference>
<feature type="region of interest" description="Disordered" evidence="1">
    <location>
        <begin position="137"/>
        <end position="161"/>
    </location>
</feature>
<feature type="signal peptide" evidence="2">
    <location>
        <begin position="1"/>
        <end position="26"/>
    </location>
</feature>
<evidence type="ECO:0000256" key="2">
    <source>
        <dbReference type="SAM" id="SignalP"/>
    </source>
</evidence>
<evidence type="ECO:0000313" key="3">
    <source>
        <dbReference type="EMBL" id="KAF7551872.1"/>
    </source>
</evidence>
<reference evidence="3" key="1">
    <citation type="submission" date="2020-03" db="EMBL/GenBank/DDBJ databases">
        <title>Draft Genome Sequence of Cylindrodendrum hubeiense.</title>
        <authorList>
            <person name="Buettner E."/>
            <person name="Kellner H."/>
        </authorList>
    </citation>
    <scope>NUCLEOTIDE SEQUENCE</scope>
    <source>
        <strain evidence="3">IHI 201604</strain>
    </source>
</reference>
<dbReference type="SUPFAM" id="SSF55486">
    <property type="entry name" value="Metalloproteases ('zincins'), catalytic domain"/>
    <property type="match status" value="1"/>
</dbReference>
<dbReference type="Proteomes" id="UP000722485">
    <property type="component" value="Unassembled WGS sequence"/>
</dbReference>
<protein>
    <recommendedName>
        <fullName evidence="5">Lysine-specific metallo-endopeptidase domain-containing protein</fullName>
    </recommendedName>
</protein>